<dbReference type="Proteomes" id="UP001218170">
    <property type="component" value="Unassembled WGS sequence"/>
</dbReference>
<dbReference type="PANTHER" id="PTHR43441">
    <property type="entry name" value="RIBOSOMAL-PROTEIN-SERINE ACETYLTRANSFERASE"/>
    <property type="match status" value="1"/>
</dbReference>
<gene>
    <name evidence="2" type="ORF">PUW80_07050</name>
</gene>
<feature type="domain" description="N-acetyltransferase" evidence="1">
    <location>
        <begin position="11"/>
        <end position="173"/>
    </location>
</feature>
<dbReference type="InterPro" id="IPR051908">
    <property type="entry name" value="Ribosomal_N-acetyltransferase"/>
</dbReference>
<keyword evidence="3" id="KW-1185">Reference proteome</keyword>
<proteinExistence type="predicted"/>
<organism evidence="2 3">
    <name type="scientific">Microbacterium thalli</name>
    <dbReference type="NCBI Taxonomy" id="3027921"/>
    <lineage>
        <taxon>Bacteria</taxon>
        <taxon>Bacillati</taxon>
        <taxon>Actinomycetota</taxon>
        <taxon>Actinomycetes</taxon>
        <taxon>Micrococcales</taxon>
        <taxon>Microbacteriaceae</taxon>
        <taxon>Microbacterium</taxon>
    </lineage>
</organism>
<dbReference type="SUPFAM" id="SSF55729">
    <property type="entry name" value="Acyl-CoA N-acyltransferases (Nat)"/>
    <property type="match status" value="1"/>
</dbReference>
<name>A0ABT5SH33_9MICO</name>
<evidence type="ECO:0000259" key="1">
    <source>
        <dbReference type="PROSITE" id="PS51186"/>
    </source>
</evidence>
<dbReference type="PANTHER" id="PTHR43441:SF10">
    <property type="entry name" value="ACETYLTRANSFERASE"/>
    <property type="match status" value="1"/>
</dbReference>
<dbReference type="PROSITE" id="PS51186">
    <property type="entry name" value="GNAT"/>
    <property type="match status" value="1"/>
</dbReference>
<reference evidence="2 3" key="1">
    <citation type="submission" date="2023-02" db="EMBL/GenBank/DDBJ databases">
        <title>Study of novel species of the Microbacterium genus.</title>
        <authorList>
            <person name="Arroyo-Herrera I."/>
            <person name="Roman-Ponce B."/>
            <person name="Vasquez-Murrieta M.S."/>
        </authorList>
    </citation>
    <scope>NUCLEOTIDE SEQUENCE [LARGE SCALE GENOMIC DNA]</scope>
    <source>
        <strain evidence="2 3">NE1TT3</strain>
    </source>
</reference>
<sequence>MQPATLRTARLELSIPTSADVDAITAAAQDPEVPRWTTLPSPYHRSHAEEFIAKAATGWEEQRELTWGIRANGAWVGMIGLHAATAGGAAEIGFWLDAAARGRGYVTEAARAVIAFGFAEPLSLARIEWRAIVGNVASARTARSLGFRYEGLLRQGLSDARGRHDGWIAAILPSDDRVPQPWPVWCDDASPVPRGGGA</sequence>
<dbReference type="Gene3D" id="3.40.630.30">
    <property type="match status" value="1"/>
</dbReference>
<dbReference type="Pfam" id="PF13302">
    <property type="entry name" value="Acetyltransf_3"/>
    <property type="match status" value="1"/>
</dbReference>
<evidence type="ECO:0000313" key="2">
    <source>
        <dbReference type="EMBL" id="MDD7962104.1"/>
    </source>
</evidence>
<dbReference type="InterPro" id="IPR016181">
    <property type="entry name" value="Acyl_CoA_acyltransferase"/>
</dbReference>
<dbReference type="RefSeq" id="WP_274264320.1">
    <property type="nucleotide sequence ID" value="NZ_JAQZCI010000002.1"/>
</dbReference>
<comment type="caution">
    <text evidence="2">The sequence shown here is derived from an EMBL/GenBank/DDBJ whole genome shotgun (WGS) entry which is preliminary data.</text>
</comment>
<dbReference type="InterPro" id="IPR000182">
    <property type="entry name" value="GNAT_dom"/>
</dbReference>
<dbReference type="EMBL" id="JAQZCI010000002">
    <property type="protein sequence ID" value="MDD7962104.1"/>
    <property type="molecule type" value="Genomic_DNA"/>
</dbReference>
<evidence type="ECO:0000313" key="3">
    <source>
        <dbReference type="Proteomes" id="UP001218170"/>
    </source>
</evidence>
<protein>
    <submittedName>
        <fullName evidence="2">GNAT family N-acetyltransferase</fullName>
    </submittedName>
</protein>
<accession>A0ABT5SH33</accession>